<proteinExistence type="predicted"/>
<accession>A0ABS2BIS4</accession>
<keyword evidence="2" id="KW-1185">Reference proteome</keyword>
<organism evidence="1 2">
    <name type="scientific">Jeongeupia naejangsanensis</name>
    <dbReference type="NCBI Taxonomy" id="613195"/>
    <lineage>
        <taxon>Bacteria</taxon>
        <taxon>Pseudomonadati</taxon>
        <taxon>Pseudomonadota</taxon>
        <taxon>Betaproteobacteria</taxon>
        <taxon>Neisseriales</taxon>
        <taxon>Chitinibacteraceae</taxon>
        <taxon>Jeongeupia</taxon>
    </lineage>
</organism>
<dbReference type="SUPFAM" id="SSF160472">
    <property type="entry name" value="NMB0513-like"/>
    <property type="match status" value="1"/>
</dbReference>
<evidence type="ECO:0000313" key="1">
    <source>
        <dbReference type="EMBL" id="MBM3114876.1"/>
    </source>
</evidence>
<protein>
    <submittedName>
        <fullName evidence="1">DUF596 domain-containing protein</fullName>
    </submittedName>
</protein>
<reference evidence="1 2" key="1">
    <citation type="submission" date="2021-01" db="EMBL/GenBank/DDBJ databases">
        <title>Draft Genome Sequence and Polyhydroxyalkanoate Biosynthetic Potential of Jeongeupia naejangsanensis Type Strain DSM 24253.</title>
        <authorList>
            <person name="Turrini P."/>
            <person name="Artuso I."/>
            <person name="Lugli G.A."/>
            <person name="Frangipani E."/>
            <person name="Ventura M."/>
            <person name="Visca P."/>
        </authorList>
    </citation>
    <scope>NUCLEOTIDE SEQUENCE [LARGE SCALE GENOMIC DNA]</scope>
    <source>
        <strain evidence="1 2">DSM 24253</strain>
    </source>
</reference>
<dbReference type="RefSeq" id="WP_203536538.1">
    <property type="nucleotide sequence ID" value="NZ_JAESND010000001.1"/>
</dbReference>
<gene>
    <name evidence="1" type="ORF">JMJ54_03445</name>
</gene>
<comment type="caution">
    <text evidence="1">The sequence shown here is derived from an EMBL/GenBank/DDBJ whole genome shotgun (WGS) entry which is preliminary data.</text>
</comment>
<dbReference type="InterPro" id="IPR023138">
    <property type="entry name" value="NMB0513-like_sf"/>
</dbReference>
<dbReference type="Gene3D" id="1.10.3510.10">
    <property type="entry name" value="NMB0513-like"/>
    <property type="match status" value="1"/>
</dbReference>
<evidence type="ECO:0000313" key="2">
    <source>
        <dbReference type="Proteomes" id="UP000809431"/>
    </source>
</evidence>
<dbReference type="Proteomes" id="UP000809431">
    <property type="component" value="Unassembled WGS sequence"/>
</dbReference>
<dbReference type="InterPro" id="IPR007670">
    <property type="entry name" value="DUF596"/>
</dbReference>
<dbReference type="Pfam" id="PF04591">
    <property type="entry name" value="DUF596"/>
    <property type="match status" value="1"/>
</dbReference>
<dbReference type="EMBL" id="JAESND010000001">
    <property type="protein sequence ID" value="MBM3114876.1"/>
    <property type="molecule type" value="Genomic_DNA"/>
</dbReference>
<sequence>MNDLALSNKDMKLMDKEIPELINGAFGMSMGAVWCLVDGESYEWRKHAFLYVVGRLLETGAVKLGRKGVLLEGGVEELLASIENSWPPADEFDDDQFCTVVPYEVEGVEGLCTQYWTPGDLVWVNEFGQQVWSTDAEN</sequence>
<name>A0ABS2BIS4_9NEIS</name>